<gene>
    <name evidence="3" type="ORF">Verru16b_00579</name>
</gene>
<dbReference type="EMBL" id="CP016094">
    <property type="protein sequence ID" value="AOS43534.1"/>
    <property type="molecule type" value="Genomic_DNA"/>
</dbReference>
<name>A0A1D8ARL3_9BACT</name>
<feature type="transmembrane region" description="Helical" evidence="2">
    <location>
        <begin position="6"/>
        <end position="25"/>
    </location>
</feature>
<dbReference type="AlphaFoldDB" id="A0A1D8ARL3"/>
<dbReference type="STRING" id="1838286.Verru16b_00579"/>
<keyword evidence="2" id="KW-0472">Membrane</keyword>
<evidence type="ECO:0000313" key="3">
    <source>
        <dbReference type="EMBL" id="AOS43534.1"/>
    </source>
</evidence>
<keyword evidence="2" id="KW-1133">Transmembrane helix</keyword>
<protein>
    <submittedName>
        <fullName evidence="3">Uncharacterized protein</fullName>
    </submittedName>
</protein>
<sequence length="51" mass="5856">MTTGGWLTMIFSVGFVTVLFVYCVWRVLTGHQPDHDLGHIEPVHDDQVDER</sequence>
<evidence type="ECO:0000313" key="4">
    <source>
        <dbReference type="Proteomes" id="UP000095228"/>
    </source>
</evidence>
<evidence type="ECO:0000256" key="2">
    <source>
        <dbReference type="SAM" id="Phobius"/>
    </source>
</evidence>
<evidence type="ECO:0000256" key="1">
    <source>
        <dbReference type="SAM" id="MobiDB-lite"/>
    </source>
</evidence>
<keyword evidence="4" id="KW-1185">Reference proteome</keyword>
<proteinExistence type="predicted"/>
<accession>A0A1D8ARL3</accession>
<dbReference type="KEGG" id="obg:Verru16b_00579"/>
<dbReference type="Proteomes" id="UP000095228">
    <property type="component" value="Chromosome"/>
</dbReference>
<organism evidence="3 4">
    <name type="scientific">Lacunisphaera limnophila</name>
    <dbReference type="NCBI Taxonomy" id="1838286"/>
    <lineage>
        <taxon>Bacteria</taxon>
        <taxon>Pseudomonadati</taxon>
        <taxon>Verrucomicrobiota</taxon>
        <taxon>Opitutia</taxon>
        <taxon>Opitutales</taxon>
        <taxon>Opitutaceae</taxon>
        <taxon>Lacunisphaera</taxon>
    </lineage>
</organism>
<feature type="region of interest" description="Disordered" evidence="1">
    <location>
        <begin position="32"/>
        <end position="51"/>
    </location>
</feature>
<dbReference type="RefSeq" id="WP_157772154.1">
    <property type="nucleotide sequence ID" value="NZ_CP016094.1"/>
</dbReference>
<reference evidence="3 4" key="1">
    <citation type="submission" date="2016-06" db="EMBL/GenBank/DDBJ databases">
        <title>Three novel species with peptidoglycan cell walls form the new genus Lacunisphaera gen. nov. in the family Opitutaceae of the verrucomicrobial subdivision 4.</title>
        <authorList>
            <person name="Rast P."/>
            <person name="Gloeckner I."/>
            <person name="Jogler M."/>
            <person name="Boedeker C."/>
            <person name="Jeske O."/>
            <person name="Wiegand S."/>
            <person name="Reinhardt R."/>
            <person name="Schumann P."/>
            <person name="Rohde M."/>
            <person name="Spring S."/>
            <person name="Gloeckner F.O."/>
            <person name="Jogler C."/>
        </authorList>
    </citation>
    <scope>NUCLEOTIDE SEQUENCE [LARGE SCALE GENOMIC DNA]</scope>
    <source>
        <strain evidence="3 4">IG16b</strain>
    </source>
</reference>
<keyword evidence="2" id="KW-0812">Transmembrane</keyword>